<dbReference type="InterPro" id="IPR042001">
    <property type="entry name" value="Sortase_F"/>
</dbReference>
<evidence type="ECO:0000313" key="4">
    <source>
        <dbReference type="Proteomes" id="UP001183222"/>
    </source>
</evidence>
<keyword evidence="1" id="KW-0378">Hydrolase</keyword>
<name>A0ABU2K754_9ACTN</name>
<organism evidence="3 4">
    <name type="scientific">Blastococcus goldschmidtiae</name>
    <dbReference type="NCBI Taxonomy" id="3075546"/>
    <lineage>
        <taxon>Bacteria</taxon>
        <taxon>Bacillati</taxon>
        <taxon>Actinomycetota</taxon>
        <taxon>Actinomycetes</taxon>
        <taxon>Geodermatophilales</taxon>
        <taxon>Geodermatophilaceae</taxon>
        <taxon>Blastococcus</taxon>
    </lineage>
</organism>
<evidence type="ECO:0000256" key="2">
    <source>
        <dbReference type="SAM" id="MobiDB-lite"/>
    </source>
</evidence>
<keyword evidence="4" id="KW-1185">Reference proteome</keyword>
<protein>
    <submittedName>
        <fullName evidence="3">Class F sortase</fullName>
    </submittedName>
</protein>
<gene>
    <name evidence="3" type="ORF">RM425_08820</name>
</gene>
<dbReference type="Pfam" id="PF04203">
    <property type="entry name" value="Sortase"/>
    <property type="match status" value="1"/>
</dbReference>
<dbReference type="CDD" id="cd05829">
    <property type="entry name" value="Sortase_F"/>
    <property type="match status" value="1"/>
</dbReference>
<comment type="caution">
    <text evidence="3">The sequence shown here is derived from an EMBL/GenBank/DDBJ whole genome shotgun (WGS) entry which is preliminary data.</text>
</comment>
<dbReference type="SUPFAM" id="SSF63817">
    <property type="entry name" value="Sortase"/>
    <property type="match status" value="1"/>
</dbReference>
<dbReference type="Gene3D" id="2.40.260.10">
    <property type="entry name" value="Sortase"/>
    <property type="match status" value="1"/>
</dbReference>
<dbReference type="InterPro" id="IPR023365">
    <property type="entry name" value="Sortase_dom-sf"/>
</dbReference>
<dbReference type="InterPro" id="IPR005754">
    <property type="entry name" value="Sortase"/>
</dbReference>
<evidence type="ECO:0000256" key="1">
    <source>
        <dbReference type="ARBA" id="ARBA00022801"/>
    </source>
</evidence>
<reference evidence="4" key="1">
    <citation type="submission" date="2023-07" db="EMBL/GenBank/DDBJ databases">
        <title>30 novel species of actinomycetes from the DSMZ collection.</title>
        <authorList>
            <person name="Nouioui I."/>
        </authorList>
    </citation>
    <scope>NUCLEOTIDE SEQUENCE [LARGE SCALE GENOMIC DNA]</scope>
    <source>
        <strain evidence="4">DSM 46792</strain>
    </source>
</reference>
<feature type="region of interest" description="Disordered" evidence="2">
    <location>
        <begin position="51"/>
        <end position="88"/>
    </location>
</feature>
<accession>A0ABU2K754</accession>
<dbReference type="EMBL" id="JAVREI010000004">
    <property type="protein sequence ID" value="MDT0276001.1"/>
    <property type="molecule type" value="Genomic_DNA"/>
</dbReference>
<evidence type="ECO:0000313" key="3">
    <source>
        <dbReference type="EMBL" id="MDT0276001.1"/>
    </source>
</evidence>
<proteinExistence type="predicted"/>
<dbReference type="Proteomes" id="UP001183222">
    <property type="component" value="Unassembled WGS sequence"/>
</dbReference>
<feature type="compositionally biased region" description="Low complexity" evidence="2">
    <location>
        <begin position="52"/>
        <end position="88"/>
    </location>
</feature>
<sequence length="237" mass="23893">MFRPARRAAALSGAAALGLGGLLSIGVGLAGGGTGDQPAAATEMVAPALTTPGSAPVTAPAPAASPLPSSWSEASQTTARTTARPTPSSSVHLVIDSVGLDLPLLPLTPRKGVIDPPTLTAGYWIEPYGGPVASAEQATNTLYVAAHSAGRGGDGFDPLLTADHRGGAVTAGDEIEIRTAGGTVTYTVEATTRYDKDQLAGVADVWESVPGRLVLITCFQRADGRAATENLVVFAHS</sequence>
<dbReference type="RefSeq" id="WP_311344823.1">
    <property type="nucleotide sequence ID" value="NZ_JAVREI010000004.1"/>
</dbReference>